<dbReference type="RefSeq" id="WP_036052941.1">
    <property type="nucleotide sequence ID" value="NZ_CADEPT010000001.1"/>
</dbReference>
<dbReference type="GeneID" id="66459458"/>
<dbReference type="PANTHER" id="PTHR42673:SF4">
    <property type="entry name" value="MALEYLACETOACETATE ISOMERASE"/>
    <property type="match status" value="1"/>
</dbReference>
<dbReference type="Proteomes" id="UP000029590">
    <property type="component" value="Unassembled WGS sequence"/>
</dbReference>
<reference evidence="3" key="2">
    <citation type="submission" date="2022-09" db="EMBL/GenBank/DDBJ databases">
        <title>Genomic of Burkholderia gladioli.</title>
        <authorList>
            <person name="Wu H."/>
        </authorList>
    </citation>
    <scope>NUCLEOTIDE SEQUENCE</scope>
    <source>
        <strain evidence="3">ZN-S4</strain>
    </source>
</reference>
<dbReference type="GO" id="GO:0016034">
    <property type="term" value="F:maleylacetoacetate isomerase activity"/>
    <property type="evidence" value="ECO:0007669"/>
    <property type="project" value="TreeGrafter"/>
</dbReference>
<dbReference type="Pfam" id="PF13410">
    <property type="entry name" value="GST_C_2"/>
    <property type="match status" value="1"/>
</dbReference>
<dbReference type="Gene3D" id="1.20.1050.10">
    <property type="match status" value="1"/>
</dbReference>
<name>A0AAW3F789_BURGA</name>
<dbReference type="PROSITE" id="PS50404">
    <property type="entry name" value="GST_NTER"/>
    <property type="match status" value="1"/>
</dbReference>
<evidence type="ECO:0000313" key="3">
    <source>
        <dbReference type="EMBL" id="UWX70076.1"/>
    </source>
</evidence>
<dbReference type="Proteomes" id="UP001059745">
    <property type="component" value="Chromosome 1"/>
</dbReference>
<dbReference type="GO" id="GO:0006749">
    <property type="term" value="P:glutathione metabolic process"/>
    <property type="evidence" value="ECO:0007669"/>
    <property type="project" value="TreeGrafter"/>
</dbReference>
<dbReference type="CDD" id="cd03043">
    <property type="entry name" value="GST_N_1"/>
    <property type="match status" value="1"/>
</dbReference>
<gene>
    <name evidence="2" type="ORF">DM48_4389</name>
    <name evidence="3" type="ORF">NYZ96_18090</name>
</gene>
<dbReference type="EMBL" id="CP104214">
    <property type="protein sequence ID" value="UWX70076.1"/>
    <property type="molecule type" value="Genomic_DNA"/>
</dbReference>
<protein>
    <submittedName>
        <fullName evidence="3">Glutathione S-transferase family protein</fullName>
    </submittedName>
</protein>
<dbReference type="PANTHER" id="PTHR42673">
    <property type="entry name" value="MALEYLACETOACETATE ISOMERASE"/>
    <property type="match status" value="1"/>
</dbReference>
<reference evidence="2 4" key="1">
    <citation type="submission" date="2014-04" db="EMBL/GenBank/DDBJ databases">
        <authorList>
            <person name="Bishop-Lilly K.A."/>
            <person name="Broomall S.M."/>
            <person name="Chain P.S."/>
            <person name="Chertkov O."/>
            <person name="Coyne S.R."/>
            <person name="Daligault H.E."/>
            <person name="Davenport K.W."/>
            <person name="Erkkila T."/>
            <person name="Frey K.G."/>
            <person name="Gibbons H.S."/>
            <person name="Gu W."/>
            <person name="Jaissle J."/>
            <person name="Johnson S.L."/>
            <person name="Koroleva G.I."/>
            <person name="Ladner J.T."/>
            <person name="Lo C.-C."/>
            <person name="Minogue T.D."/>
            <person name="Munk C."/>
            <person name="Palacios G.F."/>
            <person name="Redden C.L."/>
            <person name="Rosenzweig C.N."/>
            <person name="Scholz M.B."/>
            <person name="Teshima H."/>
            <person name="Xu Y."/>
        </authorList>
    </citation>
    <scope>NUCLEOTIDE SEQUENCE [LARGE SCALE GENOMIC DNA]</scope>
    <source>
        <strain evidence="2">Gladioli</strain>
        <strain evidence="4">gladioli</strain>
    </source>
</reference>
<dbReference type="SUPFAM" id="SSF52833">
    <property type="entry name" value="Thioredoxin-like"/>
    <property type="match status" value="1"/>
</dbReference>
<proteinExistence type="predicted"/>
<dbReference type="Gene3D" id="3.40.30.10">
    <property type="entry name" value="Glutaredoxin"/>
    <property type="match status" value="1"/>
</dbReference>
<dbReference type="CDD" id="cd03194">
    <property type="entry name" value="GST_C_3"/>
    <property type="match status" value="1"/>
</dbReference>
<evidence type="ECO:0000259" key="1">
    <source>
        <dbReference type="PROSITE" id="PS50404"/>
    </source>
</evidence>
<evidence type="ECO:0000313" key="4">
    <source>
        <dbReference type="Proteomes" id="UP000029590"/>
    </source>
</evidence>
<dbReference type="GO" id="GO:0006559">
    <property type="term" value="P:L-phenylalanine catabolic process"/>
    <property type="evidence" value="ECO:0007669"/>
    <property type="project" value="TreeGrafter"/>
</dbReference>
<dbReference type="KEGG" id="bgo:BM43_1256"/>
<organism evidence="2 4">
    <name type="scientific">Burkholderia gladioli</name>
    <name type="common">Pseudomonas marginata</name>
    <name type="synonym">Phytomonas marginata</name>
    <dbReference type="NCBI Taxonomy" id="28095"/>
    <lineage>
        <taxon>Bacteria</taxon>
        <taxon>Pseudomonadati</taxon>
        <taxon>Pseudomonadota</taxon>
        <taxon>Betaproteobacteria</taxon>
        <taxon>Burkholderiales</taxon>
        <taxon>Burkholderiaceae</taxon>
        <taxon>Burkholderia</taxon>
    </lineage>
</organism>
<sequence length="210" mass="22827">MQLIIGDKSYSSWSMRPWVLMRHFGIPFDETLIELRTPETSARIRAVSPSGKVPCLIDDDGLAIWDSLAIAETLAERHPALAMWPAEPAARARARSVSAEMHAGFVALRAEMPLDIRATLPGREASPAALADVARIDALWRDCLAASGGPFLFGAFGIADAMYAPVVMRFVTYAPPLSEVAAAYVARMLAVPAVAAWADEARHETRVFDH</sequence>
<dbReference type="SUPFAM" id="SSF47616">
    <property type="entry name" value="GST C-terminal domain-like"/>
    <property type="match status" value="1"/>
</dbReference>
<feature type="domain" description="GST N-terminal" evidence="1">
    <location>
        <begin position="1"/>
        <end position="82"/>
    </location>
</feature>
<accession>A0AAW3F789</accession>
<dbReference type="AlphaFoldDB" id="A0AAW3F789"/>
<dbReference type="InterPro" id="IPR036282">
    <property type="entry name" value="Glutathione-S-Trfase_C_sf"/>
</dbReference>
<dbReference type="InterPro" id="IPR004045">
    <property type="entry name" value="Glutathione_S-Trfase_N"/>
</dbReference>
<evidence type="ECO:0000313" key="2">
    <source>
        <dbReference type="EMBL" id="KGC16402.1"/>
    </source>
</evidence>
<dbReference type="Pfam" id="PF13409">
    <property type="entry name" value="GST_N_2"/>
    <property type="match status" value="1"/>
</dbReference>
<dbReference type="EMBL" id="JPGG01000015">
    <property type="protein sequence ID" value="KGC16402.1"/>
    <property type="molecule type" value="Genomic_DNA"/>
</dbReference>
<dbReference type="InterPro" id="IPR036249">
    <property type="entry name" value="Thioredoxin-like_sf"/>
</dbReference>
<dbReference type="GO" id="GO:0004364">
    <property type="term" value="F:glutathione transferase activity"/>
    <property type="evidence" value="ECO:0007669"/>
    <property type="project" value="TreeGrafter"/>
</dbReference>